<protein>
    <submittedName>
        <fullName evidence="1">Uncharacterized protein</fullName>
    </submittedName>
</protein>
<proteinExistence type="predicted"/>
<dbReference type="NCBIfam" id="TIGR04141">
    <property type="entry name" value="TIGR04141 family sporadically distributed protein"/>
    <property type="match status" value="1"/>
</dbReference>
<dbReference type="InterPro" id="IPR026487">
    <property type="entry name" value="CHP04141"/>
</dbReference>
<gene>
    <name evidence="1" type="ORF">DDE74_31420</name>
</gene>
<sequence>MVTLNRLVGVKPTVEAMRTALEGDQLDGWDAQLHDASHGTGVPSVLLVGGKGTEAPWCGSVERSSGIRAPEFKRRTAALQLMAIDDEVYAVGHDDGFRLLPDEFRDRTFGLSFVIRQIDPQQVRGLVASTLGQARTDIAVTPGGIPLSMLGIRAYDQLVSRIGGYLDSIELTYARYGRGKAATAEGGCGLRLRLGVDAADLIADIREIARICRDRKPRQGLEFVEHFVPVRDPKVREALDVALDGVLGCAEDGRVVLAVPEDLVGVYGEAARFGVKIGRRRANGVDDLTVAHLLDPVRVHRPGSRLTALRGGKVHVYGPPESDGAASAVATGAQRWIEANISLDERRFCLWDQSWYEIGAAHAKEIRATIASVIRTMPSWTPPPWPRGADETTYNQELSKTPEGRGFLNLDRAYVKNPLKRRNVLEVCDHLAPDNTLVLVKPAHGRSGPLSHLFNQGLVTVQMLQNSASVRREFTKLVREKSGSTQRLPEDFTPRRIIFAIHLKPGTALTPDTLFGFSQVTLAQTVRTLQQWGVTVEVIGISDAEAGTTYGIGGHVAA</sequence>
<dbReference type="Proteomes" id="UP000275579">
    <property type="component" value="Chromosome"/>
</dbReference>
<dbReference type="EMBL" id="CP029042">
    <property type="protein sequence ID" value="AZS74844.1"/>
    <property type="molecule type" value="Genomic_DNA"/>
</dbReference>
<accession>A0A3Q9K5K7</accession>
<evidence type="ECO:0000313" key="2">
    <source>
        <dbReference type="Proteomes" id="UP000275579"/>
    </source>
</evidence>
<reference evidence="1 2" key="1">
    <citation type="submission" date="2018-04" db="EMBL/GenBank/DDBJ databases">
        <title>Complete genome sequences of Streptomyces lydicus strain WYEC and characterization of antagonistic properties of biological control agents.</title>
        <authorList>
            <person name="Mariita R.M."/>
            <person name="Sello J.K."/>
        </authorList>
    </citation>
    <scope>NUCLEOTIDE SEQUENCE [LARGE SCALE GENOMIC DNA]</scope>
    <source>
        <strain evidence="1 2">WYEC 108</strain>
    </source>
</reference>
<evidence type="ECO:0000313" key="1">
    <source>
        <dbReference type="EMBL" id="AZS74844.1"/>
    </source>
</evidence>
<dbReference type="AlphaFoldDB" id="A0A3Q9K5K7"/>
<dbReference type="RefSeq" id="WP_127153636.1">
    <property type="nucleotide sequence ID" value="NZ_CP029042.1"/>
</dbReference>
<organism evidence="1 2">
    <name type="scientific">Streptomyces lydicus</name>
    <dbReference type="NCBI Taxonomy" id="47763"/>
    <lineage>
        <taxon>Bacteria</taxon>
        <taxon>Bacillati</taxon>
        <taxon>Actinomycetota</taxon>
        <taxon>Actinomycetes</taxon>
        <taxon>Kitasatosporales</taxon>
        <taxon>Streptomycetaceae</taxon>
        <taxon>Streptomyces</taxon>
    </lineage>
</organism>
<dbReference type="Pfam" id="PF19614">
    <property type="entry name" value="DUF6119"/>
    <property type="match status" value="1"/>
</dbReference>
<name>A0A3Q9K5K7_9ACTN</name>